<gene>
    <name evidence="1" type="ORF">C1280_35500</name>
</gene>
<evidence type="ECO:0000313" key="1">
    <source>
        <dbReference type="EMBL" id="AWM41783.1"/>
    </source>
</evidence>
<dbReference type="Proteomes" id="UP000245802">
    <property type="component" value="Chromosome"/>
</dbReference>
<sequence>MKLLSSVRNWFGSSRPKRELAQAKVKDTPPTEQPTCKLSVWLLVNDRGEFVAGSNPLALNDEYKYLTGGGTDYSRPVQLVELTVTLPLPRPIEVAVRAGG</sequence>
<accession>A0A2Z3H6Y6</accession>
<proteinExistence type="predicted"/>
<dbReference type="AlphaFoldDB" id="A0A2Z3H6Y6"/>
<protein>
    <submittedName>
        <fullName evidence="1">Uncharacterized protein</fullName>
    </submittedName>
</protein>
<evidence type="ECO:0000313" key="2">
    <source>
        <dbReference type="Proteomes" id="UP000245802"/>
    </source>
</evidence>
<keyword evidence="2" id="KW-1185">Reference proteome</keyword>
<dbReference type="KEGG" id="gog:C1280_35500"/>
<reference evidence="1 2" key="1">
    <citation type="submission" date="2018-01" db="EMBL/GenBank/DDBJ databases">
        <title>G. obscuriglobus.</title>
        <authorList>
            <person name="Franke J."/>
            <person name="Blomberg W."/>
            <person name="Selmecki A."/>
        </authorList>
    </citation>
    <scope>NUCLEOTIDE SEQUENCE [LARGE SCALE GENOMIC DNA]</scope>
    <source>
        <strain evidence="1 2">DSM 5831</strain>
    </source>
</reference>
<name>A0A2Z3H6Y6_9BACT</name>
<organism evidence="1 2">
    <name type="scientific">Gemmata obscuriglobus</name>
    <dbReference type="NCBI Taxonomy" id="114"/>
    <lineage>
        <taxon>Bacteria</taxon>
        <taxon>Pseudomonadati</taxon>
        <taxon>Planctomycetota</taxon>
        <taxon>Planctomycetia</taxon>
        <taxon>Gemmatales</taxon>
        <taxon>Gemmataceae</taxon>
        <taxon>Gemmata</taxon>
    </lineage>
</organism>
<dbReference type="RefSeq" id="WP_010038364.1">
    <property type="nucleotide sequence ID" value="NZ_CP025958.1"/>
</dbReference>
<dbReference type="EMBL" id="CP025958">
    <property type="protein sequence ID" value="AWM41783.1"/>
    <property type="molecule type" value="Genomic_DNA"/>
</dbReference>